<dbReference type="InterPro" id="IPR023346">
    <property type="entry name" value="Lysozyme-like_dom_sf"/>
</dbReference>
<dbReference type="Proteomes" id="UP000076128">
    <property type="component" value="Chromosome"/>
</dbReference>
<evidence type="ECO:0000259" key="3">
    <source>
        <dbReference type="Pfam" id="PF01464"/>
    </source>
</evidence>
<evidence type="ECO:0000256" key="1">
    <source>
        <dbReference type="ARBA" id="ARBA00009387"/>
    </source>
</evidence>
<organism evidence="4 5">
    <name type="scientific">Frigidibacter mobilis</name>
    <dbReference type="NCBI Taxonomy" id="1335048"/>
    <lineage>
        <taxon>Bacteria</taxon>
        <taxon>Pseudomonadati</taxon>
        <taxon>Pseudomonadota</taxon>
        <taxon>Alphaproteobacteria</taxon>
        <taxon>Rhodobacterales</taxon>
        <taxon>Paracoccaceae</taxon>
        <taxon>Frigidibacter</taxon>
    </lineage>
</organism>
<evidence type="ECO:0000313" key="4">
    <source>
        <dbReference type="EMBL" id="AMY68038.1"/>
    </source>
</evidence>
<dbReference type="Gene3D" id="1.10.530.10">
    <property type="match status" value="1"/>
</dbReference>
<dbReference type="EMBL" id="CP012661">
    <property type="protein sequence ID" value="AMY68038.1"/>
    <property type="molecule type" value="Genomic_DNA"/>
</dbReference>
<dbReference type="PATRIC" id="fig|1335048.3.peg.808"/>
<dbReference type="SUPFAM" id="SSF53955">
    <property type="entry name" value="Lysozyme-like"/>
    <property type="match status" value="1"/>
</dbReference>
<keyword evidence="2" id="KW-0732">Signal</keyword>
<dbReference type="KEGG" id="daa:AKL17_0779"/>
<protein>
    <submittedName>
        <fullName evidence="4">Transglycosylase, Slt family</fullName>
    </submittedName>
</protein>
<evidence type="ECO:0000256" key="2">
    <source>
        <dbReference type="SAM" id="SignalP"/>
    </source>
</evidence>
<reference evidence="4 5" key="1">
    <citation type="submission" date="2015-09" db="EMBL/GenBank/DDBJ databases">
        <title>Complete genome sequence of Defluviimonas alba cai42t isolated from an oilfield in Xinjiang.</title>
        <authorList>
            <person name="Geng S."/>
            <person name="Pan X."/>
            <person name="Wu X."/>
        </authorList>
    </citation>
    <scope>NUCLEOTIDE SEQUENCE [LARGE SCALE GENOMIC DNA]</scope>
    <source>
        <strain evidence="5">cai42</strain>
    </source>
</reference>
<accession>A0A159Z1T5</accession>
<dbReference type="InterPro" id="IPR008258">
    <property type="entry name" value="Transglycosylase_SLT_dom_1"/>
</dbReference>
<dbReference type="STRING" id="1335048.AKL17_0779"/>
<keyword evidence="5" id="KW-1185">Reference proteome</keyword>
<evidence type="ECO:0000313" key="5">
    <source>
        <dbReference type="Proteomes" id="UP000076128"/>
    </source>
</evidence>
<feature type="domain" description="Transglycosylase SLT" evidence="3">
    <location>
        <begin position="103"/>
        <end position="160"/>
    </location>
</feature>
<proteinExistence type="inferred from homology"/>
<feature type="chain" id="PRO_5007812080" evidence="2">
    <location>
        <begin position="26"/>
        <end position="265"/>
    </location>
</feature>
<comment type="similarity">
    <text evidence="1">Belongs to the virb1 family.</text>
</comment>
<gene>
    <name evidence="4" type="ORF">AKL17_0779</name>
</gene>
<sequence length="265" mass="28452">MQIPLPLRFITAVCAFAALATPASAVPADLSLVCDRAAEQAAQQTGVPISVLKAISLTETGRKRGGEMRPWPWTVNMEGAGHWFDTEDAARSFVYGHFKRGARSFDVGCFQINYKWHGENFASVDQMFDPLANAIYAARFLRTLHAETGDWTSAAGAYHSRTPQFADKYAARFERFRAGLRYQDLGNLPEIPDIMLASAKPSRPLAPRVNRFPLLQPGSGAGLGSLVPIGNGAGASLFVAARPLPLTGMAPGEAPEPESPPGRGG</sequence>
<feature type="signal peptide" evidence="2">
    <location>
        <begin position="1"/>
        <end position="25"/>
    </location>
</feature>
<dbReference type="Pfam" id="PF01464">
    <property type="entry name" value="SLT"/>
    <property type="match status" value="1"/>
</dbReference>
<dbReference type="RefSeq" id="WP_166506990.1">
    <property type="nucleotide sequence ID" value="NZ_CP012661.1"/>
</dbReference>
<name>A0A159Z1T5_9RHOB</name>
<dbReference type="AlphaFoldDB" id="A0A159Z1T5"/>